<dbReference type="InterPro" id="IPR010294">
    <property type="entry name" value="ADAMTS_spacer1"/>
</dbReference>
<dbReference type="PANTHER" id="PTHR13723:SF305">
    <property type="entry name" value="PROTEIN MADD-4"/>
    <property type="match status" value="1"/>
</dbReference>
<dbReference type="Gene3D" id="2.20.100.10">
    <property type="entry name" value="Thrombospondin type-1 (TSP1) repeat"/>
    <property type="match status" value="5"/>
</dbReference>
<dbReference type="SMART" id="SM00209">
    <property type="entry name" value="TSP1"/>
    <property type="match status" value="6"/>
</dbReference>
<evidence type="ECO:0000256" key="3">
    <source>
        <dbReference type="ARBA" id="ARBA00022729"/>
    </source>
</evidence>
<sequence length="901" mass="99820">MEAKSILLCCVLLQLWSTCKGEANPDTCVECARTPTACRRISGLYTVTVLTEGTYNPVVEIPAPACSINITEFARSSNYIAVKTSRNQGILNSYWGLASPGQYYGAGSRFSYDRNSGSCKGSCIFSEGPTTEKIVVQILYYDKNPGIAYEFILPNHVPFTPFDGTYSKQNAPAPLKTASSSSSVSSPKSSAPLTSSSSRSSSSSSSSSSASTPQHHRRHGSQRRYNRHYRNRPRTIRREEKFEGEHYTGSQYSRSEGRPDVTSSLEARIGVKHSGHSGRERSQQQRTRFDYNGARYGSHTLGGKGLSYTAANGSGRERLSNRRIINRYRSRTSPRTTNPVRKAPAPQYVSGTRSSRPYSRQSQYQSLSSKTSYLTEENSVKPNSNTLSTITRPLPAGQGRNVGGSSYKWKISGLTECSKTCGRGVQRTNVVCVSKSSRTQVVVTPENCANSLKPRTQTVECNSQPCEPAWEAEDWSECSVTCGSGTQTRTVECRQRFSPSLVLRVSADQCGLAEKPAVAQQCEKGLCSEWQAGTWGECSKECGGGQRTRSVLCVDRFESQIPSNYCTEAKPRESEPCNTNKCNSQWWMSDWSKECSETCGQGHRRRSALCMNDAGDVVSENYCFREELPQLKEACKSDVDCRGTWFAGAWGRCSSSCGEGTRRRQVVCLQRGATEMEIVRDENCEASLRPDSQEPCSNADCSAVWYTSNWSECSVTCGDGIRTRESRCVEDGRSSLSCVGSLKPHTREVCSLSACIDYQRTDRYTERAERYRPRKSRYRSSLETSRQGNTESYAQLTLGGGVDGGEERRTLIESVSGEREEEKEVDVEDDFEDVEEENKSGHSSDIASSSSSSQEAQEDCKDNYFDCLVVAQSRLCPYEYYKHLCCQTCSKLKHSKGPIGV</sequence>
<dbReference type="Pfam" id="PF19030">
    <property type="entry name" value="TSP1_ADAMTS"/>
    <property type="match status" value="6"/>
</dbReference>
<feature type="region of interest" description="Disordered" evidence="5">
    <location>
        <begin position="170"/>
        <end position="263"/>
    </location>
</feature>
<accession>A0ABM1A0E5</accession>
<evidence type="ECO:0000259" key="7">
    <source>
        <dbReference type="PROSITE" id="PS50900"/>
    </source>
</evidence>
<reference evidence="9" key="1">
    <citation type="submission" date="2025-08" db="UniProtKB">
        <authorList>
            <consortium name="RefSeq"/>
        </authorList>
    </citation>
    <scope>IDENTIFICATION</scope>
</reference>
<dbReference type="InterPro" id="IPR010909">
    <property type="entry name" value="PLAC"/>
</dbReference>
<gene>
    <name evidence="9" type="primary">LOC101860100</name>
</gene>
<feature type="region of interest" description="Disordered" evidence="5">
    <location>
        <begin position="767"/>
        <end position="855"/>
    </location>
</feature>
<evidence type="ECO:0000256" key="2">
    <source>
        <dbReference type="ARBA" id="ARBA00022525"/>
    </source>
</evidence>
<feature type="compositionally biased region" description="Basic and acidic residues" evidence="5">
    <location>
        <begin position="236"/>
        <end position="246"/>
    </location>
</feature>
<proteinExistence type="predicted"/>
<evidence type="ECO:0000256" key="6">
    <source>
        <dbReference type="SAM" id="SignalP"/>
    </source>
</evidence>
<dbReference type="SUPFAM" id="SSF82895">
    <property type="entry name" value="TSP-1 type 1 repeat"/>
    <property type="match status" value="6"/>
</dbReference>
<keyword evidence="8" id="KW-1185">Reference proteome</keyword>
<dbReference type="PANTHER" id="PTHR13723">
    <property type="entry name" value="ADAMTS A DISINTEGRIN AND METALLOPROTEASE WITH THROMBOSPONDIN MOTIFS PROTEASE"/>
    <property type="match status" value="1"/>
</dbReference>
<dbReference type="RefSeq" id="XP_012938277.1">
    <property type="nucleotide sequence ID" value="XM_013082823.2"/>
</dbReference>
<feature type="compositionally biased region" description="Polar residues" evidence="5">
    <location>
        <begin position="370"/>
        <end position="391"/>
    </location>
</feature>
<name>A0ABM1A0E5_APLCA</name>
<organism evidence="8 9">
    <name type="scientific">Aplysia californica</name>
    <name type="common">California sea hare</name>
    <dbReference type="NCBI Taxonomy" id="6500"/>
    <lineage>
        <taxon>Eukaryota</taxon>
        <taxon>Metazoa</taxon>
        <taxon>Spiralia</taxon>
        <taxon>Lophotrochozoa</taxon>
        <taxon>Mollusca</taxon>
        <taxon>Gastropoda</taxon>
        <taxon>Heterobranchia</taxon>
        <taxon>Euthyneura</taxon>
        <taxon>Tectipleura</taxon>
        <taxon>Aplysiida</taxon>
        <taxon>Aplysioidea</taxon>
        <taxon>Aplysiidae</taxon>
        <taxon>Aplysia</taxon>
    </lineage>
</organism>
<feature type="compositionally biased region" description="Low complexity" evidence="5">
    <location>
        <begin position="171"/>
        <end position="213"/>
    </location>
</feature>
<dbReference type="Proteomes" id="UP000694888">
    <property type="component" value="Unplaced"/>
</dbReference>
<dbReference type="InterPro" id="IPR000884">
    <property type="entry name" value="TSP1_rpt"/>
</dbReference>
<keyword evidence="2" id="KW-0964">Secreted</keyword>
<feature type="compositionally biased region" description="Polar residues" evidence="5">
    <location>
        <begin position="782"/>
        <end position="795"/>
    </location>
</feature>
<evidence type="ECO:0000256" key="4">
    <source>
        <dbReference type="ARBA" id="ARBA00022737"/>
    </source>
</evidence>
<feature type="compositionally biased region" description="Low complexity" evidence="5">
    <location>
        <begin position="353"/>
        <end position="369"/>
    </location>
</feature>
<dbReference type="Gene3D" id="2.60.120.830">
    <property type="match status" value="1"/>
</dbReference>
<dbReference type="PROSITE" id="PS50900">
    <property type="entry name" value="PLAC"/>
    <property type="match status" value="1"/>
</dbReference>
<feature type="compositionally biased region" description="Basic and acidic residues" evidence="5">
    <location>
        <begin position="805"/>
        <end position="822"/>
    </location>
</feature>
<evidence type="ECO:0000313" key="8">
    <source>
        <dbReference type="Proteomes" id="UP000694888"/>
    </source>
</evidence>
<feature type="compositionally biased region" description="Acidic residues" evidence="5">
    <location>
        <begin position="823"/>
        <end position="836"/>
    </location>
</feature>
<feature type="compositionally biased region" description="Basic residues" evidence="5">
    <location>
        <begin position="214"/>
        <end position="235"/>
    </location>
</feature>
<evidence type="ECO:0000256" key="5">
    <source>
        <dbReference type="SAM" id="MobiDB-lite"/>
    </source>
</evidence>
<comment type="subcellular location">
    <subcellularLocation>
        <location evidence="1">Secreted</location>
    </subcellularLocation>
</comment>
<feature type="compositionally biased region" description="Low complexity" evidence="5">
    <location>
        <begin position="843"/>
        <end position="853"/>
    </location>
</feature>
<feature type="region of interest" description="Disordered" evidence="5">
    <location>
        <begin position="291"/>
        <end position="403"/>
    </location>
</feature>
<dbReference type="PROSITE" id="PS50092">
    <property type="entry name" value="TSP1"/>
    <property type="match status" value="6"/>
</dbReference>
<feature type="chain" id="PRO_5047472571" evidence="6">
    <location>
        <begin position="22"/>
        <end position="901"/>
    </location>
</feature>
<keyword evidence="3 6" id="KW-0732">Signal</keyword>
<evidence type="ECO:0000256" key="1">
    <source>
        <dbReference type="ARBA" id="ARBA00004613"/>
    </source>
</evidence>
<evidence type="ECO:0000313" key="9">
    <source>
        <dbReference type="RefSeq" id="XP_012938277.1"/>
    </source>
</evidence>
<dbReference type="Pfam" id="PF05986">
    <property type="entry name" value="ADAMTS_spacer1"/>
    <property type="match status" value="1"/>
</dbReference>
<dbReference type="InterPro" id="IPR050439">
    <property type="entry name" value="ADAMTS_ADAMTS-like"/>
</dbReference>
<keyword evidence="4" id="KW-0677">Repeat</keyword>
<protein>
    <submittedName>
        <fullName evidence="9">Thrombospondin type-1 domain-containing protein 4 isoform X1</fullName>
    </submittedName>
</protein>
<dbReference type="InterPro" id="IPR036383">
    <property type="entry name" value="TSP1_rpt_sf"/>
</dbReference>
<dbReference type="GeneID" id="101860100"/>
<dbReference type="Pfam" id="PF08686">
    <property type="entry name" value="PLAC"/>
    <property type="match status" value="1"/>
</dbReference>
<feature type="signal peptide" evidence="6">
    <location>
        <begin position="1"/>
        <end position="21"/>
    </location>
</feature>
<feature type="domain" description="PLAC" evidence="7">
    <location>
        <begin position="856"/>
        <end position="893"/>
    </location>
</feature>